<keyword evidence="2" id="KW-1185">Reference proteome</keyword>
<dbReference type="EnsemblMetazoa" id="PPA46164.1">
    <property type="protein sequence ID" value="PPA46164.1"/>
    <property type="gene ID" value="WBGene00284533"/>
</dbReference>
<protein>
    <submittedName>
        <fullName evidence="1">Uncharacterized protein</fullName>
    </submittedName>
</protein>
<accession>A0A2A6BI44</accession>
<organism evidence="1 2">
    <name type="scientific">Pristionchus pacificus</name>
    <name type="common">Parasitic nematode worm</name>
    <dbReference type="NCBI Taxonomy" id="54126"/>
    <lineage>
        <taxon>Eukaryota</taxon>
        <taxon>Metazoa</taxon>
        <taxon>Ecdysozoa</taxon>
        <taxon>Nematoda</taxon>
        <taxon>Chromadorea</taxon>
        <taxon>Rhabditida</taxon>
        <taxon>Rhabditina</taxon>
        <taxon>Diplogasteromorpha</taxon>
        <taxon>Diplogasteroidea</taxon>
        <taxon>Neodiplogasteridae</taxon>
        <taxon>Pristionchus</taxon>
    </lineage>
</organism>
<evidence type="ECO:0000313" key="1">
    <source>
        <dbReference type="EnsemblMetazoa" id="PPA46164.1"/>
    </source>
</evidence>
<reference evidence="2" key="1">
    <citation type="journal article" date="2008" name="Nat. Genet.">
        <title>The Pristionchus pacificus genome provides a unique perspective on nematode lifestyle and parasitism.</title>
        <authorList>
            <person name="Dieterich C."/>
            <person name="Clifton S.W."/>
            <person name="Schuster L.N."/>
            <person name="Chinwalla A."/>
            <person name="Delehaunty K."/>
            <person name="Dinkelacker I."/>
            <person name="Fulton L."/>
            <person name="Fulton R."/>
            <person name="Godfrey J."/>
            <person name="Minx P."/>
            <person name="Mitreva M."/>
            <person name="Roeseler W."/>
            <person name="Tian H."/>
            <person name="Witte H."/>
            <person name="Yang S.P."/>
            <person name="Wilson R.K."/>
            <person name="Sommer R.J."/>
        </authorList>
    </citation>
    <scope>NUCLEOTIDE SEQUENCE [LARGE SCALE GENOMIC DNA]</scope>
    <source>
        <strain evidence="2">PS312</strain>
    </source>
</reference>
<dbReference type="Proteomes" id="UP000005239">
    <property type="component" value="Unassembled WGS sequence"/>
</dbReference>
<name>A0A2A6BI44_PRIPA</name>
<reference evidence="1" key="2">
    <citation type="submission" date="2022-06" db="UniProtKB">
        <authorList>
            <consortium name="EnsemblMetazoa"/>
        </authorList>
    </citation>
    <scope>IDENTIFICATION</scope>
    <source>
        <strain evidence="1">PS312</strain>
    </source>
</reference>
<dbReference type="AlphaFoldDB" id="A0A2A6BI44"/>
<evidence type="ECO:0000313" key="2">
    <source>
        <dbReference type="Proteomes" id="UP000005239"/>
    </source>
</evidence>
<sequence length="87" mass="9416">MYANSHYLSTILRLKLRYRRYAEVVSGAGTSLPVKGKDGEGDVMRGLGPAQWILAYERGEVRCSSVIGLNEILITGMNGCEGLGPAQ</sequence>
<gene>
    <name evidence="1" type="primary">WBGene00284533</name>
</gene>
<proteinExistence type="predicted"/>
<accession>A0A8R1V2A7</accession>